<dbReference type="GO" id="GO:0008168">
    <property type="term" value="F:methyltransferase activity"/>
    <property type="evidence" value="ECO:0007669"/>
    <property type="project" value="UniProtKB-KW"/>
</dbReference>
<keyword evidence="2" id="KW-1185">Reference proteome</keyword>
<gene>
    <name evidence="1" type="ORF">WH47_02447</name>
</gene>
<sequence>EVLPHPSRFPNLPLTDFHFFRLLVNFLIQKRFRKQEDIENAIQQILSLFHIRRINNFVIDWQKCTEHYRNYLK</sequence>
<dbReference type="AlphaFoldDB" id="A0A0L7QWJ5"/>
<dbReference type="STRING" id="597456.A0A0L7QWJ5"/>
<evidence type="ECO:0000313" key="2">
    <source>
        <dbReference type="Proteomes" id="UP000053825"/>
    </source>
</evidence>
<protein>
    <submittedName>
        <fullName evidence="1">Histone-lysine N-methyltransferase SETMAR</fullName>
    </submittedName>
</protein>
<keyword evidence="1" id="KW-0489">Methyltransferase</keyword>
<keyword evidence="1" id="KW-0808">Transferase</keyword>
<dbReference type="GO" id="GO:0032259">
    <property type="term" value="P:methylation"/>
    <property type="evidence" value="ECO:0007669"/>
    <property type="project" value="UniProtKB-KW"/>
</dbReference>
<reference evidence="1 2" key="1">
    <citation type="submission" date="2015-07" db="EMBL/GenBank/DDBJ databases">
        <title>The genome of Habropoda laboriosa.</title>
        <authorList>
            <person name="Pan H."/>
            <person name="Kapheim K."/>
        </authorList>
    </citation>
    <scope>NUCLEOTIDE SEQUENCE [LARGE SCALE GENOMIC DNA]</scope>
    <source>
        <strain evidence="1">0110345459</strain>
    </source>
</reference>
<feature type="non-terminal residue" evidence="1">
    <location>
        <position position="1"/>
    </location>
</feature>
<dbReference type="Proteomes" id="UP000053825">
    <property type="component" value="Unassembled WGS sequence"/>
</dbReference>
<name>A0A0L7QWJ5_9HYME</name>
<organism evidence="1 2">
    <name type="scientific">Habropoda laboriosa</name>
    <dbReference type="NCBI Taxonomy" id="597456"/>
    <lineage>
        <taxon>Eukaryota</taxon>
        <taxon>Metazoa</taxon>
        <taxon>Ecdysozoa</taxon>
        <taxon>Arthropoda</taxon>
        <taxon>Hexapoda</taxon>
        <taxon>Insecta</taxon>
        <taxon>Pterygota</taxon>
        <taxon>Neoptera</taxon>
        <taxon>Endopterygota</taxon>
        <taxon>Hymenoptera</taxon>
        <taxon>Apocrita</taxon>
        <taxon>Aculeata</taxon>
        <taxon>Apoidea</taxon>
        <taxon>Anthophila</taxon>
        <taxon>Apidae</taxon>
        <taxon>Habropoda</taxon>
    </lineage>
</organism>
<dbReference type="GO" id="GO:0003676">
    <property type="term" value="F:nucleic acid binding"/>
    <property type="evidence" value="ECO:0007669"/>
    <property type="project" value="InterPro"/>
</dbReference>
<proteinExistence type="predicted"/>
<accession>A0A0L7QWJ5</accession>
<dbReference type="EMBL" id="KQ414710">
    <property type="protein sequence ID" value="KOC62998.1"/>
    <property type="molecule type" value="Genomic_DNA"/>
</dbReference>
<dbReference type="InterPro" id="IPR036397">
    <property type="entry name" value="RNaseH_sf"/>
</dbReference>
<dbReference type="Gene3D" id="3.30.420.10">
    <property type="entry name" value="Ribonuclease H-like superfamily/Ribonuclease H"/>
    <property type="match status" value="1"/>
</dbReference>
<evidence type="ECO:0000313" key="1">
    <source>
        <dbReference type="EMBL" id="KOC62998.1"/>
    </source>
</evidence>